<gene>
    <name evidence="4" type="primary">dsdA</name>
    <name evidence="6" type="ORF">SAMN05660330_04271</name>
</gene>
<dbReference type="OrthoDB" id="9780546at2"/>
<dbReference type="GO" id="GO:0030170">
    <property type="term" value="F:pyridoxal phosphate binding"/>
    <property type="evidence" value="ECO:0007669"/>
    <property type="project" value="InterPro"/>
</dbReference>
<dbReference type="HAMAP" id="MF_01030">
    <property type="entry name" value="D_Ser_dehydrat"/>
    <property type="match status" value="1"/>
</dbReference>
<dbReference type="STRING" id="91360.SAMN05660330_04271"/>
<organism evidence="6 7">
    <name type="scientific">Desulforhopalus singaporensis</name>
    <dbReference type="NCBI Taxonomy" id="91360"/>
    <lineage>
        <taxon>Bacteria</taxon>
        <taxon>Pseudomonadati</taxon>
        <taxon>Thermodesulfobacteriota</taxon>
        <taxon>Desulfobulbia</taxon>
        <taxon>Desulfobulbales</taxon>
        <taxon>Desulfocapsaceae</taxon>
        <taxon>Desulforhopalus</taxon>
    </lineage>
</organism>
<proteinExistence type="inferred from homology"/>
<dbReference type="InterPro" id="IPR001926">
    <property type="entry name" value="TrpB-like_PALP"/>
</dbReference>
<dbReference type="PANTHER" id="PTHR48078">
    <property type="entry name" value="THREONINE DEHYDRATASE, MITOCHONDRIAL-RELATED"/>
    <property type="match status" value="1"/>
</dbReference>
<comment type="cofactor">
    <cofactor evidence="1 4">
        <name>pyridoxal 5'-phosphate</name>
        <dbReference type="ChEBI" id="CHEBI:597326"/>
    </cofactor>
</comment>
<evidence type="ECO:0000313" key="7">
    <source>
        <dbReference type="Proteomes" id="UP000199073"/>
    </source>
</evidence>
<evidence type="ECO:0000256" key="1">
    <source>
        <dbReference type="ARBA" id="ARBA00001933"/>
    </source>
</evidence>
<evidence type="ECO:0000256" key="4">
    <source>
        <dbReference type="HAMAP-Rule" id="MF_01030"/>
    </source>
</evidence>
<accession>A0A1H0VVU7</accession>
<dbReference type="GO" id="GO:0008721">
    <property type="term" value="F:D-serine ammonia-lyase activity"/>
    <property type="evidence" value="ECO:0007669"/>
    <property type="project" value="UniProtKB-EC"/>
</dbReference>
<dbReference type="GO" id="GO:0016836">
    <property type="term" value="F:hydro-lyase activity"/>
    <property type="evidence" value="ECO:0007669"/>
    <property type="project" value="UniProtKB-UniRule"/>
</dbReference>
<dbReference type="NCBIfam" id="TIGR02035">
    <property type="entry name" value="D_Ser_am_lyase"/>
    <property type="match status" value="1"/>
</dbReference>
<name>A0A1H0VVU7_9BACT</name>
<sequence>MISNRVILDTKNRIAKIRKKESDFFLNTKLIPFGEKLMCQAFNTKDIQRVENLMQRFAPLLAQLFPELESTAGIIESPLVEMRKEPKSLSPRCQKGNFWLKCDHTLPVAGSIKARGGIYEVLVHAENLAINLGLLKESDDYSVFNTPAIKKVLGQYTVAVGSTGNLGLSIGVMASALGFNTCVHMSSEAKEWKKERLRKCGVTVVEHKSDYCGAVQAGRDMALRDDKVYFVDDENSEQLFLGYSVSAIRLGKQLSENGIKVDDDHPLFVYLPCGVGGAPGGITFGLKQYFGDNVHCFFAEPIEAPCMTLAMLHNFEDFPSVDKFGLMINTEADGLAVGKASRLVGSLIAEILSGCYTVTDEDLLLGLYDLKNEEGISVEPSAAAGYLGPRMLCGAEEGILYLQQNNLLDNMKNANHIIWTTGGVFVPEKEYASFYEQARIIAANKCHYDDNERFGLILQKQL</sequence>
<keyword evidence="2 4" id="KW-0663">Pyridoxal phosphate</keyword>
<evidence type="ECO:0000259" key="5">
    <source>
        <dbReference type="Pfam" id="PF00291"/>
    </source>
</evidence>
<dbReference type="EC" id="4.3.1.18" evidence="4"/>
<keyword evidence="7" id="KW-1185">Reference proteome</keyword>
<dbReference type="GO" id="GO:0009097">
    <property type="term" value="P:isoleucine biosynthetic process"/>
    <property type="evidence" value="ECO:0007669"/>
    <property type="project" value="TreeGrafter"/>
</dbReference>
<dbReference type="InterPro" id="IPR011780">
    <property type="entry name" value="D_Ser_am_lyase"/>
</dbReference>
<dbReference type="Gene3D" id="3.40.50.1100">
    <property type="match status" value="2"/>
</dbReference>
<dbReference type="EMBL" id="FNJI01000070">
    <property type="protein sequence ID" value="SDP82580.1"/>
    <property type="molecule type" value="Genomic_DNA"/>
</dbReference>
<dbReference type="PANTHER" id="PTHR48078:SF9">
    <property type="entry name" value="D-SERINE DEHYDRATASE"/>
    <property type="match status" value="1"/>
</dbReference>
<keyword evidence="3 4" id="KW-0456">Lyase</keyword>
<protein>
    <recommendedName>
        <fullName evidence="4">Probable D-serine dehydratase</fullName>
        <ecNumber evidence="4">4.3.1.18</ecNumber>
    </recommendedName>
    <alternativeName>
        <fullName evidence="4">D-serine deaminase</fullName>
        <shortName evidence="4">DSD</shortName>
    </alternativeName>
</protein>
<evidence type="ECO:0000256" key="2">
    <source>
        <dbReference type="ARBA" id="ARBA00022898"/>
    </source>
</evidence>
<evidence type="ECO:0000256" key="3">
    <source>
        <dbReference type="ARBA" id="ARBA00023239"/>
    </source>
</evidence>
<reference evidence="6 7" key="1">
    <citation type="submission" date="2016-10" db="EMBL/GenBank/DDBJ databases">
        <authorList>
            <person name="de Groot N.N."/>
        </authorList>
    </citation>
    <scope>NUCLEOTIDE SEQUENCE [LARGE SCALE GENOMIC DNA]</scope>
    <source>
        <strain evidence="6 7">DSM 12130</strain>
    </source>
</reference>
<dbReference type="AlphaFoldDB" id="A0A1H0VVU7"/>
<evidence type="ECO:0000313" key="6">
    <source>
        <dbReference type="EMBL" id="SDP82580.1"/>
    </source>
</evidence>
<dbReference type="RefSeq" id="WP_092226173.1">
    <property type="nucleotide sequence ID" value="NZ_FNJI01000070.1"/>
</dbReference>
<dbReference type="SUPFAM" id="SSF53686">
    <property type="entry name" value="Tryptophan synthase beta subunit-like PLP-dependent enzymes"/>
    <property type="match status" value="1"/>
</dbReference>
<dbReference type="GO" id="GO:0036088">
    <property type="term" value="P:D-serine catabolic process"/>
    <property type="evidence" value="ECO:0007669"/>
    <property type="project" value="TreeGrafter"/>
</dbReference>
<feature type="modified residue" description="N6-(pyridoxal phosphate)lysine" evidence="4">
    <location>
        <position position="113"/>
    </location>
</feature>
<dbReference type="Pfam" id="PF00291">
    <property type="entry name" value="PALP"/>
    <property type="match status" value="1"/>
</dbReference>
<comment type="catalytic activity">
    <reaction evidence="4">
        <text>D-serine = pyruvate + NH4(+)</text>
        <dbReference type="Rhea" id="RHEA:13977"/>
        <dbReference type="ChEBI" id="CHEBI:15361"/>
        <dbReference type="ChEBI" id="CHEBI:28938"/>
        <dbReference type="ChEBI" id="CHEBI:35247"/>
        <dbReference type="EC" id="4.3.1.18"/>
    </reaction>
</comment>
<dbReference type="InterPro" id="IPR050147">
    <property type="entry name" value="Ser/Thr_Dehydratase"/>
</dbReference>
<dbReference type="NCBIfam" id="NF002823">
    <property type="entry name" value="PRK02991.1"/>
    <property type="match status" value="1"/>
</dbReference>
<dbReference type="InterPro" id="IPR036052">
    <property type="entry name" value="TrpB-like_PALP_sf"/>
</dbReference>
<feature type="domain" description="Tryptophan synthase beta chain-like PALP" evidence="5">
    <location>
        <begin position="88"/>
        <end position="389"/>
    </location>
</feature>
<dbReference type="Proteomes" id="UP000199073">
    <property type="component" value="Unassembled WGS sequence"/>
</dbReference>
<comment type="similarity">
    <text evidence="4">Belongs to the serine/threonine dehydratase family. DsdA subfamily.</text>
</comment>